<evidence type="ECO:0000256" key="1">
    <source>
        <dbReference type="SAM" id="Phobius"/>
    </source>
</evidence>
<evidence type="ECO:0000313" key="3">
    <source>
        <dbReference type="Proteomes" id="UP001345219"/>
    </source>
</evidence>
<dbReference type="Proteomes" id="UP001345219">
    <property type="component" value="Chromosome 11"/>
</dbReference>
<keyword evidence="1" id="KW-0472">Membrane</keyword>
<protein>
    <submittedName>
        <fullName evidence="2">Uncharacterized protein</fullName>
    </submittedName>
</protein>
<reference evidence="2 3" key="1">
    <citation type="journal article" date="2023" name="Hortic Res">
        <title>Pangenome of water caltrop reveals structural variations and asymmetric subgenome divergence after allopolyploidization.</title>
        <authorList>
            <person name="Zhang X."/>
            <person name="Chen Y."/>
            <person name="Wang L."/>
            <person name="Yuan Y."/>
            <person name="Fang M."/>
            <person name="Shi L."/>
            <person name="Lu R."/>
            <person name="Comes H.P."/>
            <person name="Ma Y."/>
            <person name="Chen Y."/>
            <person name="Huang G."/>
            <person name="Zhou Y."/>
            <person name="Zheng Z."/>
            <person name="Qiu Y."/>
        </authorList>
    </citation>
    <scope>NUCLEOTIDE SEQUENCE [LARGE SCALE GENOMIC DNA]</scope>
    <source>
        <tissue evidence="2">Roots</tissue>
    </source>
</reference>
<dbReference type="EMBL" id="JAXIOK010000008">
    <property type="protein sequence ID" value="KAK4764178.1"/>
    <property type="molecule type" value="Genomic_DNA"/>
</dbReference>
<keyword evidence="1" id="KW-0812">Transmembrane</keyword>
<comment type="caution">
    <text evidence="2">The sequence shown here is derived from an EMBL/GenBank/DDBJ whole genome shotgun (WGS) entry which is preliminary data.</text>
</comment>
<gene>
    <name evidence="2" type="ORF">SAY87_013616</name>
</gene>
<dbReference type="Gene3D" id="3.40.50.970">
    <property type="match status" value="1"/>
</dbReference>
<organism evidence="2 3">
    <name type="scientific">Trapa incisa</name>
    <dbReference type="NCBI Taxonomy" id="236973"/>
    <lineage>
        <taxon>Eukaryota</taxon>
        <taxon>Viridiplantae</taxon>
        <taxon>Streptophyta</taxon>
        <taxon>Embryophyta</taxon>
        <taxon>Tracheophyta</taxon>
        <taxon>Spermatophyta</taxon>
        <taxon>Magnoliopsida</taxon>
        <taxon>eudicotyledons</taxon>
        <taxon>Gunneridae</taxon>
        <taxon>Pentapetalae</taxon>
        <taxon>rosids</taxon>
        <taxon>malvids</taxon>
        <taxon>Myrtales</taxon>
        <taxon>Lythraceae</taxon>
        <taxon>Trapa</taxon>
    </lineage>
</organism>
<proteinExistence type="predicted"/>
<feature type="transmembrane region" description="Helical" evidence="1">
    <location>
        <begin position="90"/>
        <end position="111"/>
    </location>
</feature>
<accession>A0AAN7QDJ5</accession>
<keyword evidence="3" id="KW-1185">Reference proteome</keyword>
<sequence length="116" mass="12612">MVAALRRLGSPAYWRGFSTACEGSTNLAFSIFITAANPQHLLHRQSGLYIALESDPRPYVFGEDVSLGRVFRCTTGLADDLGKGIVGFRIGLTAMVSFMSLVSFGAILCPYRMLIC</sequence>
<dbReference type="AlphaFoldDB" id="A0AAN7QDJ5"/>
<name>A0AAN7QDJ5_9MYRT</name>
<keyword evidence="1" id="KW-1133">Transmembrane helix</keyword>
<evidence type="ECO:0000313" key="2">
    <source>
        <dbReference type="EMBL" id="KAK4764178.1"/>
    </source>
</evidence>